<dbReference type="PROSITE" id="PS50943">
    <property type="entry name" value="HTH_CROC1"/>
    <property type="match status" value="1"/>
</dbReference>
<dbReference type="PANTHER" id="PTHR46797">
    <property type="entry name" value="HTH-TYPE TRANSCRIPTIONAL REGULATOR"/>
    <property type="match status" value="1"/>
</dbReference>
<name>A0A8S5SXA8_9CAUD</name>
<accession>A0A8S5SXA8</accession>
<dbReference type="GO" id="GO:0003677">
    <property type="term" value="F:DNA binding"/>
    <property type="evidence" value="ECO:0007669"/>
    <property type="project" value="UniProtKB-KW"/>
</dbReference>
<dbReference type="SUPFAM" id="SSF47413">
    <property type="entry name" value="lambda repressor-like DNA-binding domains"/>
    <property type="match status" value="1"/>
</dbReference>
<dbReference type="EMBL" id="BK032695">
    <property type="protein sequence ID" value="DAF55606.1"/>
    <property type="molecule type" value="Genomic_DNA"/>
</dbReference>
<reference evidence="3" key="1">
    <citation type="journal article" date="2021" name="Proc. Natl. Acad. Sci. U.S.A.">
        <title>A Catalog of Tens of Thousands of Viruses from Human Metagenomes Reveals Hidden Associations with Chronic Diseases.</title>
        <authorList>
            <person name="Tisza M.J."/>
            <person name="Buck C.B."/>
        </authorList>
    </citation>
    <scope>NUCLEOTIDE SEQUENCE</scope>
    <source>
        <strain evidence="3">CtVeR24</strain>
    </source>
</reference>
<evidence type="ECO:0000256" key="1">
    <source>
        <dbReference type="ARBA" id="ARBA00023125"/>
    </source>
</evidence>
<dbReference type="Pfam" id="PF01381">
    <property type="entry name" value="HTH_3"/>
    <property type="match status" value="1"/>
</dbReference>
<organism evidence="3">
    <name type="scientific">Myoviridae sp. ctVeR24</name>
    <dbReference type="NCBI Taxonomy" id="2827689"/>
    <lineage>
        <taxon>Viruses</taxon>
        <taxon>Duplodnaviria</taxon>
        <taxon>Heunggongvirae</taxon>
        <taxon>Uroviricota</taxon>
        <taxon>Caudoviricetes</taxon>
    </lineage>
</organism>
<feature type="domain" description="HTH cro/C1-type" evidence="2">
    <location>
        <begin position="62"/>
        <end position="120"/>
    </location>
</feature>
<dbReference type="InterPro" id="IPR050807">
    <property type="entry name" value="TransReg_Diox_bact_type"/>
</dbReference>
<evidence type="ECO:0000313" key="3">
    <source>
        <dbReference type="EMBL" id="DAF55606.1"/>
    </source>
</evidence>
<sequence>MTTKNNRLTAEEVKKLRQTDFSKKPGFETAETMLAREVGEAGSPERAEFNAKALAWYYGEVLRDRRKALGITQKELAERVGRDRSYISRLEKGETDLQLSSFIRIAAALGIMLRLDVNLI</sequence>
<keyword evidence="1" id="KW-0238">DNA-binding</keyword>
<dbReference type="GO" id="GO:0003700">
    <property type="term" value="F:DNA-binding transcription factor activity"/>
    <property type="evidence" value="ECO:0007669"/>
    <property type="project" value="TreeGrafter"/>
</dbReference>
<dbReference type="CDD" id="cd00093">
    <property type="entry name" value="HTH_XRE"/>
    <property type="match status" value="1"/>
</dbReference>
<evidence type="ECO:0000259" key="2">
    <source>
        <dbReference type="PROSITE" id="PS50943"/>
    </source>
</evidence>
<dbReference type="InterPro" id="IPR010982">
    <property type="entry name" value="Lambda_DNA-bd_dom_sf"/>
</dbReference>
<dbReference type="Gene3D" id="1.10.260.40">
    <property type="entry name" value="lambda repressor-like DNA-binding domains"/>
    <property type="match status" value="1"/>
</dbReference>
<proteinExistence type="predicted"/>
<dbReference type="SMART" id="SM00530">
    <property type="entry name" value="HTH_XRE"/>
    <property type="match status" value="1"/>
</dbReference>
<dbReference type="InterPro" id="IPR001387">
    <property type="entry name" value="Cro/C1-type_HTH"/>
</dbReference>
<dbReference type="PANTHER" id="PTHR46797:SF1">
    <property type="entry name" value="METHYLPHOSPHONATE SYNTHASE"/>
    <property type="match status" value="1"/>
</dbReference>
<protein>
    <submittedName>
        <fullName evidence="3">Helix-turn-helix domain protein</fullName>
    </submittedName>
</protein>